<dbReference type="InterPro" id="IPR051933">
    <property type="entry name" value="Resuscitation_pf_RpfB"/>
</dbReference>
<dbReference type="CDD" id="cd14667">
    <property type="entry name" value="3D_containing_proteins"/>
    <property type="match status" value="1"/>
</dbReference>
<organism evidence="3">
    <name type="scientific">marine sediment metagenome</name>
    <dbReference type="NCBI Taxonomy" id="412755"/>
    <lineage>
        <taxon>unclassified sequences</taxon>
        <taxon>metagenomes</taxon>
        <taxon>ecological metagenomes</taxon>
    </lineage>
</organism>
<reference evidence="3" key="1">
    <citation type="journal article" date="2014" name="Front. Microbiol.">
        <title>High frequency of phylogenetically diverse reductive dehalogenase-homologous genes in deep subseafloor sedimentary metagenomes.</title>
        <authorList>
            <person name="Kawai M."/>
            <person name="Futagami T."/>
            <person name="Toyoda A."/>
            <person name="Takaki Y."/>
            <person name="Nishi S."/>
            <person name="Hori S."/>
            <person name="Arai W."/>
            <person name="Tsubouchi T."/>
            <person name="Morono Y."/>
            <person name="Uchiyama I."/>
            <person name="Ito T."/>
            <person name="Fujiyama A."/>
            <person name="Inagaki F."/>
            <person name="Takami H."/>
        </authorList>
    </citation>
    <scope>NUCLEOTIDE SEQUENCE</scope>
    <source>
        <strain evidence="3">Expedition CK06-06</strain>
    </source>
</reference>
<dbReference type="GO" id="GO:0009254">
    <property type="term" value="P:peptidoglycan turnover"/>
    <property type="evidence" value="ECO:0007669"/>
    <property type="project" value="InterPro"/>
</dbReference>
<dbReference type="GO" id="GO:0004553">
    <property type="term" value="F:hydrolase activity, hydrolyzing O-glycosyl compounds"/>
    <property type="evidence" value="ECO:0007669"/>
    <property type="project" value="InterPro"/>
</dbReference>
<accession>X0UFV9</accession>
<name>X0UFV9_9ZZZZ</name>
<proteinExistence type="predicted"/>
<feature type="domain" description="3D" evidence="2">
    <location>
        <begin position="52"/>
        <end position="106"/>
    </location>
</feature>
<dbReference type="Pfam" id="PF06725">
    <property type="entry name" value="3D"/>
    <property type="match status" value="1"/>
</dbReference>
<dbReference type="PANTHER" id="PTHR39160:SF4">
    <property type="entry name" value="RESUSCITATION-PROMOTING FACTOR RPFB"/>
    <property type="match status" value="1"/>
</dbReference>
<dbReference type="PANTHER" id="PTHR39160">
    <property type="entry name" value="CELL WALL-BINDING PROTEIN YOCH"/>
    <property type="match status" value="1"/>
</dbReference>
<dbReference type="InterPro" id="IPR010611">
    <property type="entry name" value="3D_dom"/>
</dbReference>
<evidence type="ECO:0000313" key="3">
    <source>
        <dbReference type="EMBL" id="GAG04624.1"/>
    </source>
</evidence>
<keyword evidence="1" id="KW-0732">Signal</keyword>
<evidence type="ECO:0000259" key="2">
    <source>
        <dbReference type="Pfam" id="PF06725"/>
    </source>
</evidence>
<evidence type="ECO:0000256" key="1">
    <source>
        <dbReference type="ARBA" id="ARBA00022729"/>
    </source>
</evidence>
<gene>
    <name evidence="3" type="ORF">S01H1_32622</name>
</gene>
<dbReference type="EMBL" id="BARS01020208">
    <property type="protein sequence ID" value="GAG04624.1"/>
    <property type="molecule type" value="Genomic_DNA"/>
</dbReference>
<comment type="caution">
    <text evidence="3">The sequence shown here is derived from an EMBL/GenBank/DDBJ whole genome shotgun (WGS) entry which is preliminary data.</text>
</comment>
<protein>
    <recommendedName>
        <fullName evidence="2">3D domain-containing protein</fullName>
    </recommendedName>
</protein>
<dbReference type="GO" id="GO:0019867">
    <property type="term" value="C:outer membrane"/>
    <property type="evidence" value="ECO:0007669"/>
    <property type="project" value="InterPro"/>
</dbReference>
<dbReference type="AlphaFoldDB" id="X0UFV9"/>
<dbReference type="InterPro" id="IPR059180">
    <property type="entry name" value="3D_YorM"/>
</dbReference>
<sequence>MQQNNAGGPIEPVYETREMRVTAYCPCEKCCEEWADGITASGHVIKKGDKFCAADKSIAFGTAVNIPGYGEVLILDRGGLIKGDRLDVYFDTHQEAISWGVKHLKVRIEQ</sequence>